<evidence type="ECO:0000256" key="2">
    <source>
        <dbReference type="ARBA" id="ARBA00023034"/>
    </source>
</evidence>
<evidence type="ECO:0000259" key="5">
    <source>
        <dbReference type="Pfam" id="PF04871"/>
    </source>
</evidence>
<dbReference type="AlphaFoldDB" id="A0A8S4G2T6"/>
<keyword evidence="2" id="KW-0333">Golgi apparatus</keyword>
<dbReference type="InterPro" id="IPR006953">
    <property type="entry name" value="Vesicle_Uso1_P115_head"/>
</dbReference>
<evidence type="ECO:0000259" key="4">
    <source>
        <dbReference type="Pfam" id="PF04869"/>
    </source>
</evidence>
<feature type="coiled-coil region" evidence="3">
    <location>
        <begin position="198"/>
        <end position="305"/>
    </location>
</feature>
<comment type="caution">
    <text evidence="6">The sequence shown here is derived from an EMBL/GenBank/DDBJ whole genome shotgun (WGS) entry which is preliminary data.</text>
</comment>
<dbReference type="GO" id="GO:0048280">
    <property type="term" value="P:vesicle fusion with Golgi apparatus"/>
    <property type="evidence" value="ECO:0007669"/>
    <property type="project" value="InterPro"/>
</dbReference>
<dbReference type="GO" id="GO:0012507">
    <property type="term" value="C:ER to Golgi transport vesicle membrane"/>
    <property type="evidence" value="ECO:0007669"/>
    <property type="project" value="TreeGrafter"/>
</dbReference>
<keyword evidence="3" id="KW-0175">Coiled coil</keyword>
<dbReference type="Pfam" id="PF04869">
    <property type="entry name" value="Uso1_p115_head"/>
    <property type="match status" value="1"/>
</dbReference>
<dbReference type="GO" id="GO:0006888">
    <property type="term" value="P:endoplasmic reticulum to Golgi vesicle-mediated transport"/>
    <property type="evidence" value="ECO:0007669"/>
    <property type="project" value="TreeGrafter"/>
</dbReference>
<evidence type="ECO:0000313" key="7">
    <source>
        <dbReference type="Proteomes" id="UP000653454"/>
    </source>
</evidence>
<dbReference type="GO" id="GO:0005783">
    <property type="term" value="C:endoplasmic reticulum"/>
    <property type="evidence" value="ECO:0007669"/>
    <property type="project" value="TreeGrafter"/>
</dbReference>
<dbReference type="GO" id="GO:0000139">
    <property type="term" value="C:Golgi membrane"/>
    <property type="evidence" value="ECO:0007669"/>
    <property type="project" value="InterPro"/>
</dbReference>
<feature type="domain" description="Vesicle tethering protein Uso1/P115-like head" evidence="4">
    <location>
        <begin position="2"/>
        <end position="68"/>
    </location>
</feature>
<sequence>MKKDSLKQLLVKRIGMETFSAKLSEVSKHEAYSRAAKHPQLKVKAASDILIDYEFCKLFKGLETNLARHVVTSIFSAKLSEVSRHEAYSRAAKHPQLKVKAASDILIDYEFCKLFKGLETNLARHVVTSIFSAKLSEVSRHEAYSRAAKHPQLKVKAASDILIDYEFCKLFKGLESVLIQSLTVAQTNGDTEEDTESLAQYKSLIRQQDARLHELLQQLAAEQQRGHKLQAALTDATSENSRLKDENTLLKAQLSTAASIQPAPSVDVNIQLEYQQKLSALTEEVNRLNAVSQAANEELARTKKDQDDLLELLADQDSKLNEYKMRLLSLGQPVEDDLPTEAEQSLA</sequence>
<dbReference type="Pfam" id="PF04871">
    <property type="entry name" value="Uso1_p115_C"/>
    <property type="match status" value="1"/>
</dbReference>
<dbReference type="EMBL" id="CAJHNJ030000085">
    <property type="protein sequence ID" value="CAG9134746.1"/>
    <property type="molecule type" value="Genomic_DNA"/>
</dbReference>
<evidence type="ECO:0000313" key="6">
    <source>
        <dbReference type="EMBL" id="CAG9134746.1"/>
    </source>
</evidence>
<feature type="domain" description="Uso1/p115-like vesicle tethering protein C-terminal" evidence="5">
    <location>
        <begin position="237"/>
        <end position="342"/>
    </location>
</feature>
<name>A0A8S4G2T6_PLUXY</name>
<dbReference type="PANTHER" id="PTHR10013:SF0">
    <property type="entry name" value="GENERAL VESICULAR TRANSPORT FACTOR P115"/>
    <property type="match status" value="1"/>
</dbReference>
<proteinExistence type="predicted"/>
<accession>A0A8S4G2T6</accession>
<dbReference type="Gene3D" id="1.25.10.10">
    <property type="entry name" value="Leucine-rich Repeat Variant"/>
    <property type="match status" value="3"/>
</dbReference>
<dbReference type="PANTHER" id="PTHR10013">
    <property type="entry name" value="GENERAL VESICULAR TRANSPORT FACTOR P115"/>
    <property type="match status" value="1"/>
</dbReference>
<dbReference type="GO" id="GO:0005795">
    <property type="term" value="C:Golgi stack"/>
    <property type="evidence" value="ECO:0007669"/>
    <property type="project" value="TreeGrafter"/>
</dbReference>
<dbReference type="GO" id="GO:0048211">
    <property type="term" value="P:Golgi vesicle docking"/>
    <property type="evidence" value="ECO:0007669"/>
    <property type="project" value="TreeGrafter"/>
</dbReference>
<evidence type="ECO:0000256" key="3">
    <source>
        <dbReference type="SAM" id="Coils"/>
    </source>
</evidence>
<comment type="subcellular location">
    <subcellularLocation>
        <location evidence="1">Golgi apparatus</location>
    </subcellularLocation>
</comment>
<evidence type="ECO:0000256" key="1">
    <source>
        <dbReference type="ARBA" id="ARBA00004555"/>
    </source>
</evidence>
<dbReference type="GO" id="GO:0045056">
    <property type="term" value="P:transcytosis"/>
    <property type="evidence" value="ECO:0007669"/>
    <property type="project" value="TreeGrafter"/>
</dbReference>
<dbReference type="InterPro" id="IPR006955">
    <property type="entry name" value="Uso1_p115_C"/>
</dbReference>
<dbReference type="InterPro" id="IPR024095">
    <property type="entry name" value="Vesicle_P115"/>
</dbReference>
<organism evidence="6 7">
    <name type="scientific">Plutella xylostella</name>
    <name type="common">Diamondback moth</name>
    <name type="synonym">Plutella maculipennis</name>
    <dbReference type="NCBI Taxonomy" id="51655"/>
    <lineage>
        <taxon>Eukaryota</taxon>
        <taxon>Metazoa</taxon>
        <taxon>Ecdysozoa</taxon>
        <taxon>Arthropoda</taxon>
        <taxon>Hexapoda</taxon>
        <taxon>Insecta</taxon>
        <taxon>Pterygota</taxon>
        <taxon>Neoptera</taxon>
        <taxon>Endopterygota</taxon>
        <taxon>Lepidoptera</taxon>
        <taxon>Glossata</taxon>
        <taxon>Ditrysia</taxon>
        <taxon>Yponomeutoidea</taxon>
        <taxon>Plutellidae</taxon>
        <taxon>Plutella</taxon>
    </lineage>
</organism>
<dbReference type="InterPro" id="IPR011989">
    <property type="entry name" value="ARM-like"/>
</dbReference>
<reference evidence="6" key="1">
    <citation type="submission" date="2020-11" db="EMBL/GenBank/DDBJ databases">
        <authorList>
            <person name="Whiteford S."/>
        </authorList>
    </citation>
    <scope>NUCLEOTIDE SEQUENCE</scope>
</reference>
<protein>
    <submittedName>
        <fullName evidence="6">(diamondback moth) hypothetical protein</fullName>
    </submittedName>
</protein>
<keyword evidence="7" id="KW-1185">Reference proteome</keyword>
<dbReference type="Proteomes" id="UP000653454">
    <property type="component" value="Unassembled WGS sequence"/>
</dbReference>
<gene>
    <name evidence="6" type="ORF">PLXY2_LOCUS13028</name>
</gene>
<dbReference type="GO" id="GO:0006886">
    <property type="term" value="P:intracellular protein transport"/>
    <property type="evidence" value="ECO:0007669"/>
    <property type="project" value="InterPro"/>
</dbReference>